<gene>
    <name evidence="1" type="ORF">DBRI00130_LOCUS10236</name>
    <name evidence="2" type="ORF">DBRI00130_LOCUS10237</name>
</gene>
<dbReference type="EMBL" id="HBNS01012680">
    <property type="protein sequence ID" value="CAE4598339.1"/>
    <property type="molecule type" value="Transcribed_RNA"/>
</dbReference>
<dbReference type="EMBL" id="HBNS01012682">
    <property type="protein sequence ID" value="CAE4598340.1"/>
    <property type="molecule type" value="Transcribed_RNA"/>
</dbReference>
<evidence type="ECO:0000313" key="2">
    <source>
        <dbReference type="EMBL" id="CAE4598340.1"/>
    </source>
</evidence>
<protein>
    <recommendedName>
        <fullName evidence="3">DUF4145 domain-containing protein</fullName>
    </recommendedName>
</protein>
<evidence type="ECO:0008006" key="3">
    <source>
        <dbReference type="Google" id="ProtNLM"/>
    </source>
</evidence>
<name>A0A6V2DE11_9STRA</name>
<proteinExistence type="predicted"/>
<evidence type="ECO:0000313" key="1">
    <source>
        <dbReference type="EMBL" id="CAE4598339.1"/>
    </source>
</evidence>
<reference evidence="2" key="1">
    <citation type="submission" date="2021-01" db="EMBL/GenBank/DDBJ databases">
        <authorList>
            <person name="Corre E."/>
            <person name="Pelletier E."/>
            <person name="Niang G."/>
            <person name="Scheremetjew M."/>
            <person name="Finn R."/>
            <person name="Kale V."/>
            <person name="Holt S."/>
            <person name="Cochrane G."/>
            <person name="Meng A."/>
            <person name="Brown T."/>
            <person name="Cohen L."/>
        </authorList>
    </citation>
    <scope>NUCLEOTIDE SEQUENCE</scope>
    <source>
        <strain evidence="2">GSO104</strain>
    </source>
</reference>
<sequence>MGANQSVTPVTTQSYLQYKNDFELVIRATKDLEHLLETQFGAPSSKEDRLHDKITHAQESADLSKETVNKMRYLVTIRDSLVHDHRFNKLPDRRKFALIYDSVEEELKEVLAKRGQIMAMQMMCVSFVEDIVEDVSHLCGVGGCGFLDRLLVIHKSV</sequence>
<organism evidence="2">
    <name type="scientific">Ditylum brightwellii</name>
    <dbReference type="NCBI Taxonomy" id="49249"/>
    <lineage>
        <taxon>Eukaryota</taxon>
        <taxon>Sar</taxon>
        <taxon>Stramenopiles</taxon>
        <taxon>Ochrophyta</taxon>
        <taxon>Bacillariophyta</taxon>
        <taxon>Mediophyceae</taxon>
        <taxon>Lithodesmiophycidae</taxon>
        <taxon>Lithodesmiales</taxon>
        <taxon>Lithodesmiaceae</taxon>
        <taxon>Ditylum</taxon>
    </lineage>
</organism>
<dbReference type="AlphaFoldDB" id="A0A6V2DE11"/>
<accession>A0A6V2DE11</accession>